<dbReference type="eggNOG" id="COG1653">
    <property type="taxonomic scope" value="Bacteria"/>
</dbReference>
<reference evidence="5 6" key="1">
    <citation type="journal article" date="2007" name="J. Bacteriol.">
        <title>The complete genome sequence of Roseobacter denitrificans reveals a mixotrophic rather than photosynthetic metabolism.</title>
        <authorList>
            <person name="Swingley W.D."/>
            <person name="Sadekar S."/>
            <person name="Mastrian S.D."/>
            <person name="Matthies H.J."/>
            <person name="Hao J."/>
            <person name="Ramos H."/>
            <person name="Acharya C.R."/>
            <person name="Conrad A.L."/>
            <person name="Taylor H.L."/>
            <person name="Dejesa L.C."/>
            <person name="Shah M.K."/>
            <person name="O'huallachain M.E."/>
            <person name="Lince M.T."/>
            <person name="Blankenship R.E."/>
            <person name="Beatty J.T."/>
            <person name="Touchman J.W."/>
        </authorList>
    </citation>
    <scope>NUCLEOTIDE SEQUENCE [LARGE SCALE GENOMIC DNA]</scope>
    <source>
        <strain evidence="6">ATCC 33942 / OCh 114</strain>
    </source>
</reference>
<accession>Q16A71</accession>
<dbReference type="AlphaFoldDB" id="Q16A71"/>
<dbReference type="GO" id="GO:0042597">
    <property type="term" value="C:periplasmic space"/>
    <property type="evidence" value="ECO:0007669"/>
    <property type="project" value="UniProtKB-SubCell"/>
</dbReference>
<proteinExistence type="inferred from homology"/>
<sequence length="490" mass="55224">MSNKPSTHGHLSRRSVLAGVTASTAFLNPLQTARASEPLLHDIVAEHVRALAGGKNLKLRLLLPRGARANVGPVITAFREMTGVEVLLHEADFDEINTELYLDALTGTDTYDVALPATFGVPDLVASGAILPISQYADRYEPAGFRDGIIFSVGDTFDGKIYGFQADGDAYTMFYHKGMLEDSQEQARYSDRYGRALKIPDTWEELDRQMDFFNRPDEGKWGGLLFRTPNYLAWEWWIRFHAKGVWPFSTEMTPQVASDEGVEALEEMIRATAHLAPEASRLGLFENWERYSQGDVYCNIGWGGSQKHLNATQSDIRNQMVYGPIPGGILQGKPLAMPYFNWGWNYVVASNSRQPEVAYLFCLFASTPEMSTLAVRQKDGFFDPFRAEHYEDAGIKEAYTAEFLSVQRASLESAIPDLYLQNQGEYFRVLNEWLMRALTGEVSPKNALERVSNRWWSITNTSGQKNQKARWAQLRAKYPKQIGLALRDLS</sequence>
<name>Q16A71_ROSDO</name>
<dbReference type="Proteomes" id="UP000007029">
    <property type="component" value="Chromosome"/>
</dbReference>
<keyword evidence="6" id="KW-1185">Reference proteome</keyword>
<evidence type="ECO:0000313" key="6">
    <source>
        <dbReference type="Proteomes" id="UP000007029"/>
    </source>
</evidence>
<evidence type="ECO:0000256" key="1">
    <source>
        <dbReference type="ARBA" id="ARBA00004418"/>
    </source>
</evidence>
<dbReference type="InterPro" id="IPR006059">
    <property type="entry name" value="SBP"/>
</dbReference>
<gene>
    <name evidence="5" type="ordered locus">RD1_1489</name>
</gene>
<dbReference type="KEGG" id="rde:RD1_1489"/>
<dbReference type="OrthoDB" id="9808332at2"/>
<evidence type="ECO:0000256" key="3">
    <source>
        <dbReference type="ARBA" id="ARBA00022448"/>
    </source>
</evidence>
<dbReference type="STRING" id="375451.RD1_1489"/>
<dbReference type="Gene3D" id="3.40.190.10">
    <property type="entry name" value="Periplasmic binding protein-like II"/>
    <property type="match status" value="2"/>
</dbReference>
<dbReference type="RefSeq" id="WP_011567742.1">
    <property type="nucleotide sequence ID" value="NC_008209.1"/>
</dbReference>
<evidence type="ECO:0000256" key="2">
    <source>
        <dbReference type="ARBA" id="ARBA00008520"/>
    </source>
</evidence>
<dbReference type="InterPro" id="IPR006311">
    <property type="entry name" value="TAT_signal"/>
</dbReference>
<dbReference type="PANTHER" id="PTHR43649">
    <property type="entry name" value="ARABINOSE-BINDING PROTEIN-RELATED"/>
    <property type="match status" value="1"/>
</dbReference>
<evidence type="ECO:0000256" key="4">
    <source>
        <dbReference type="ARBA" id="ARBA00022729"/>
    </source>
</evidence>
<dbReference type="Pfam" id="PF13416">
    <property type="entry name" value="SBP_bac_8"/>
    <property type="match status" value="1"/>
</dbReference>
<comment type="similarity">
    <text evidence="2">Belongs to the bacterial solute-binding protein 1 family.</text>
</comment>
<organism evidence="5 6">
    <name type="scientific">Roseobacter denitrificans (strain ATCC 33942 / OCh 114)</name>
    <name type="common">Erythrobacter sp. (strain OCh 114)</name>
    <name type="synonym">Roseobacter denitrificans</name>
    <dbReference type="NCBI Taxonomy" id="375451"/>
    <lineage>
        <taxon>Bacteria</taxon>
        <taxon>Pseudomonadati</taxon>
        <taxon>Pseudomonadota</taxon>
        <taxon>Alphaproteobacteria</taxon>
        <taxon>Rhodobacterales</taxon>
        <taxon>Roseobacteraceae</taxon>
        <taxon>Roseobacter</taxon>
    </lineage>
</organism>
<dbReference type="EMBL" id="CP000362">
    <property type="protein sequence ID" value="ABG31122.1"/>
    <property type="molecule type" value="Genomic_DNA"/>
</dbReference>
<keyword evidence="4" id="KW-0732">Signal</keyword>
<dbReference type="InterPro" id="IPR050490">
    <property type="entry name" value="Bact_solute-bd_prot1"/>
</dbReference>
<dbReference type="SUPFAM" id="SSF53850">
    <property type="entry name" value="Periplasmic binding protein-like II"/>
    <property type="match status" value="1"/>
</dbReference>
<dbReference type="HOGENOM" id="CLU_031285_9_3_5"/>
<dbReference type="PANTHER" id="PTHR43649:SF34">
    <property type="entry name" value="ABC TRANSPORTER PERIPLASMIC-BINDING PROTEIN YCJN-RELATED"/>
    <property type="match status" value="1"/>
</dbReference>
<protein>
    <submittedName>
        <fullName evidence="5">Possible trehalose/maltose binding</fullName>
    </submittedName>
</protein>
<dbReference type="PROSITE" id="PS51318">
    <property type="entry name" value="TAT"/>
    <property type="match status" value="1"/>
</dbReference>
<evidence type="ECO:0000313" key="5">
    <source>
        <dbReference type="EMBL" id="ABG31122.1"/>
    </source>
</evidence>
<comment type="subcellular location">
    <subcellularLocation>
        <location evidence="1">Periplasm</location>
    </subcellularLocation>
</comment>
<keyword evidence="3" id="KW-0813">Transport</keyword>